<dbReference type="Proteomes" id="UP001057402">
    <property type="component" value="Chromosome 3"/>
</dbReference>
<sequence>MGKLKRLKSVLKRLNSLPNPRHDRRTSLAASSATVPVEDDLRTVYVGKSCRRYLLGHSVVDHPLFRELVERSGEYHPAEPPRSGGEGEASSIKVECEVVLFEHLLWMLGDDSDRHDRPESVNELVDFYAC</sequence>
<evidence type="ECO:0000313" key="1">
    <source>
        <dbReference type="EMBL" id="KAI4379586.1"/>
    </source>
</evidence>
<dbReference type="EMBL" id="CM042882">
    <property type="protein sequence ID" value="KAI4379586.1"/>
    <property type="molecule type" value="Genomic_DNA"/>
</dbReference>
<evidence type="ECO:0000313" key="2">
    <source>
        <dbReference type="Proteomes" id="UP001057402"/>
    </source>
</evidence>
<name>A0ACB9RN02_9MYRT</name>
<protein>
    <submittedName>
        <fullName evidence="1">Uncharacterized protein</fullName>
    </submittedName>
</protein>
<gene>
    <name evidence="1" type="ORF">MLD38_005864</name>
</gene>
<proteinExistence type="predicted"/>
<comment type="caution">
    <text evidence="1">The sequence shown here is derived from an EMBL/GenBank/DDBJ whole genome shotgun (WGS) entry which is preliminary data.</text>
</comment>
<keyword evidence="2" id="KW-1185">Reference proteome</keyword>
<reference evidence="2" key="1">
    <citation type="journal article" date="2023" name="Front. Plant Sci.">
        <title>Chromosomal-level genome assembly of Melastoma candidum provides insights into trichome evolution.</title>
        <authorList>
            <person name="Zhong Y."/>
            <person name="Wu W."/>
            <person name="Sun C."/>
            <person name="Zou P."/>
            <person name="Liu Y."/>
            <person name="Dai S."/>
            <person name="Zhou R."/>
        </authorList>
    </citation>
    <scope>NUCLEOTIDE SEQUENCE [LARGE SCALE GENOMIC DNA]</scope>
</reference>
<organism evidence="1 2">
    <name type="scientific">Melastoma candidum</name>
    <dbReference type="NCBI Taxonomy" id="119954"/>
    <lineage>
        <taxon>Eukaryota</taxon>
        <taxon>Viridiplantae</taxon>
        <taxon>Streptophyta</taxon>
        <taxon>Embryophyta</taxon>
        <taxon>Tracheophyta</taxon>
        <taxon>Spermatophyta</taxon>
        <taxon>Magnoliopsida</taxon>
        <taxon>eudicotyledons</taxon>
        <taxon>Gunneridae</taxon>
        <taxon>Pentapetalae</taxon>
        <taxon>rosids</taxon>
        <taxon>malvids</taxon>
        <taxon>Myrtales</taxon>
        <taxon>Melastomataceae</taxon>
        <taxon>Melastomatoideae</taxon>
        <taxon>Melastomateae</taxon>
        <taxon>Melastoma</taxon>
    </lineage>
</organism>
<accession>A0ACB9RN02</accession>